<dbReference type="PANTHER" id="PTHR30213:SF0">
    <property type="entry name" value="UPF0761 MEMBRANE PROTEIN YIHY"/>
    <property type="match status" value="1"/>
</dbReference>
<keyword evidence="5 7" id="KW-0472">Membrane</keyword>
<accession>A0A0X8E2X0</accession>
<feature type="transmembrane region" description="Helical" evidence="7">
    <location>
        <begin position="160"/>
        <end position="182"/>
    </location>
</feature>
<keyword evidence="9" id="KW-1185">Reference proteome</keyword>
<dbReference type="InterPro" id="IPR017039">
    <property type="entry name" value="Virul_fac_BrkB"/>
</dbReference>
<evidence type="ECO:0000256" key="7">
    <source>
        <dbReference type="SAM" id="Phobius"/>
    </source>
</evidence>
<evidence type="ECO:0000256" key="1">
    <source>
        <dbReference type="ARBA" id="ARBA00004651"/>
    </source>
</evidence>
<dbReference type="KEGG" id="mvd:AWU67_12130"/>
<feature type="transmembrane region" description="Helical" evidence="7">
    <location>
        <begin position="272"/>
        <end position="294"/>
    </location>
</feature>
<gene>
    <name evidence="8" type="ORF">AWU67_12130</name>
</gene>
<keyword evidence="2" id="KW-1003">Cell membrane</keyword>
<organism evidence="8 9">
    <name type="scientific">Microterricola viridarii</name>
    <dbReference type="NCBI Taxonomy" id="412690"/>
    <lineage>
        <taxon>Bacteria</taxon>
        <taxon>Bacillati</taxon>
        <taxon>Actinomycetota</taxon>
        <taxon>Actinomycetes</taxon>
        <taxon>Micrococcales</taxon>
        <taxon>Microbacteriaceae</taxon>
        <taxon>Microterricola</taxon>
    </lineage>
</organism>
<evidence type="ECO:0000256" key="4">
    <source>
        <dbReference type="ARBA" id="ARBA00022989"/>
    </source>
</evidence>
<feature type="transmembrane region" description="Helical" evidence="7">
    <location>
        <begin position="116"/>
        <end position="139"/>
    </location>
</feature>
<feature type="transmembrane region" description="Helical" evidence="7">
    <location>
        <begin position="202"/>
        <end position="225"/>
    </location>
</feature>
<keyword evidence="3 7" id="KW-0812">Transmembrane</keyword>
<dbReference type="PANTHER" id="PTHR30213">
    <property type="entry name" value="INNER MEMBRANE PROTEIN YHJD"/>
    <property type="match status" value="1"/>
</dbReference>
<proteinExistence type="predicted"/>
<evidence type="ECO:0000313" key="8">
    <source>
        <dbReference type="EMBL" id="AMB59485.1"/>
    </source>
</evidence>
<dbReference type="NCBIfam" id="TIGR00765">
    <property type="entry name" value="yihY_not_rbn"/>
    <property type="match status" value="1"/>
</dbReference>
<sequence>MADTIPHTEPRKPPLPDDARKPTWPWQLEPRSWRFALRKTVREFSSDNCPDSAAALTYYAVLAVIPGLIALVSILSLLGNGQKFSEMLLSIAQQVAPESAVSLLNTVLDQASSRQFAGAALIVSIVVGIWSASAYTGAFSRAMNRVYGVAEGRGFVRLKFTQLLVTLVGMMLIVVMTVLVAIGDTTATAISQYLGLGDQAVLIWTLAKWPLLILAIILAIALLYYATPNIKQPKFRWVSMGALVALVAIVALTVGFTFYVSNFSSYDRTYGALAGAIIFLVWVWLSNVALLFGAEFDAELERARQLQAGIAAEHGIQLPLRSAKKIAKTNAKEAKDAAEGAGIRIEQQRREKHNEK</sequence>
<evidence type="ECO:0000256" key="6">
    <source>
        <dbReference type="SAM" id="MobiDB-lite"/>
    </source>
</evidence>
<evidence type="ECO:0000313" key="9">
    <source>
        <dbReference type="Proteomes" id="UP000058305"/>
    </source>
</evidence>
<evidence type="ECO:0000256" key="2">
    <source>
        <dbReference type="ARBA" id="ARBA00022475"/>
    </source>
</evidence>
<keyword evidence="4 7" id="KW-1133">Transmembrane helix</keyword>
<evidence type="ECO:0000256" key="5">
    <source>
        <dbReference type="ARBA" id="ARBA00023136"/>
    </source>
</evidence>
<dbReference type="AlphaFoldDB" id="A0A0X8E2X0"/>
<dbReference type="OrthoDB" id="9781030at2"/>
<protein>
    <submittedName>
        <fullName evidence="8">Ribonuclease BN</fullName>
    </submittedName>
</protein>
<feature type="compositionally biased region" description="Basic and acidic residues" evidence="6">
    <location>
        <begin position="346"/>
        <end position="356"/>
    </location>
</feature>
<reference evidence="9" key="2">
    <citation type="submission" date="2016-01" db="EMBL/GenBank/DDBJ databases">
        <title>First complete genome sequence of a species in the genus Microterricola, an extremophilic cold active enzyme producing strain ERGS5:02 isolated from Sikkim Himalaya.</title>
        <authorList>
            <person name="Kumar R."/>
            <person name="Singh D."/>
            <person name="Swarnkar M.K."/>
        </authorList>
    </citation>
    <scope>NUCLEOTIDE SEQUENCE [LARGE SCALE GENOMIC DNA]</scope>
    <source>
        <strain evidence="9">ERGS5:02</strain>
    </source>
</reference>
<dbReference type="Proteomes" id="UP000058305">
    <property type="component" value="Chromosome"/>
</dbReference>
<name>A0A0X8E2X0_9MICO</name>
<reference evidence="8 9" key="1">
    <citation type="journal article" date="2016" name="J. Biotechnol.">
        <title>First complete genome sequence of a species in the genus Microterricola, an extremophilic cold active enzyme producing bacterial strain ERGS5:02 isolated from Sikkim Himalaya.</title>
        <authorList>
            <person name="Himanshu"/>
            <person name="Swarnkar M.K."/>
            <person name="Singh D."/>
            <person name="Kumar R."/>
        </authorList>
    </citation>
    <scope>NUCLEOTIDE SEQUENCE [LARGE SCALE GENOMIC DNA]</scope>
    <source>
        <strain evidence="8 9">ERGS5:02</strain>
    </source>
</reference>
<feature type="region of interest" description="Disordered" evidence="6">
    <location>
        <begin position="1"/>
        <end position="23"/>
    </location>
</feature>
<feature type="transmembrane region" description="Helical" evidence="7">
    <location>
        <begin position="56"/>
        <end position="78"/>
    </location>
</feature>
<feature type="transmembrane region" description="Helical" evidence="7">
    <location>
        <begin position="237"/>
        <end position="260"/>
    </location>
</feature>
<comment type="subcellular location">
    <subcellularLocation>
        <location evidence="1">Cell membrane</location>
        <topology evidence="1">Multi-pass membrane protein</topology>
    </subcellularLocation>
</comment>
<dbReference type="GO" id="GO:0005886">
    <property type="term" value="C:plasma membrane"/>
    <property type="evidence" value="ECO:0007669"/>
    <property type="project" value="UniProtKB-SubCell"/>
</dbReference>
<dbReference type="EMBL" id="CP014145">
    <property type="protein sequence ID" value="AMB59485.1"/>
    <property type="molecule type" value="Genomic_DNA"/>
</dbReference>
<feature type="region of interest" description="Disordered" evidence="6">
    <location>
        <begin position="329"/>
        <end position="356"/>
    </location>
</feature>
<feature type="compositionally biased region" description="Basic and acidic residues" evidence="6">
    <location>
        <begin position="1"/>
        <end position="21"/>
    </location>
</feature>
<dbReference type="Pfam" id="PF03631">
    <property type="entry name" value="Virul_fac_BrkB"/>
    <property type="match status" value="1"/>
</dbReference>
<evidence type="ECO:0000256" key="3">
    <source>
        <dbReference type="ARBA" id="ARBA00022692"/>
    </source>
</evidence>